<accession>A0A291RRJ7</accession>
<dbReference type="GO" id="GO:0003886">
    <property type="term" value="F:DNA (cytosine-5-)-methyltransferase activity"/>
    <property type="evidence" value="ECO:0007669"/>
    <property type="project" value="UniProtKB-EC"/>
</dbReference>
<dbReference type="InterPro" id="IPR029063">
    <property type="entry name" value="SAM-dependent_MTases_sf"/>
</dbReference>
<evidence type="ECO:0000256" key="5">
    <source>
        <dbReference type="ARBA" id="ARBA00022747"/>
    </source>
</evidence>
<evidence type="ECO:0000313" key="7">
    <source>
        <dbReference type="EMBL" id="ATL69862.1"/>
    </source>
</evidence>
<dbReference type="InterPro" id="IPR001525">
    <property type="entry name" value="C5_MeTfrase"/>
</dbReference>
<dbReference type="InterPro" id="IPR031303">
    <property type="entry name" value="C5_meth_CS"/>
</dbReference>
<keyword evidence="4" id="KW-0949">S-adenosyl-L-methionine</keyword>
<reference evidence="7 8" key="1">
    <citation type="submission" date="2017-10" db="EMBL/GenBank/DDBJ databases">
        <title>Comparative genomics between pathogenic Norcardia.</title>
        <authorList>
            <person name="Zeng L."/>
        </authorList>
    </citation>
    <scope>NUCLEOTIDE SEQUENCE [LARGE SCALE GENOMIC DNA]</scope>
    <source>
        <strain evidence="7 8">NC_YFY_NT001</strain>
    </source>
</reference>
<dbReference type="EMBL" id="CP023778">
    <property type="protein sequence ID" value="ATL69862.1"/>
    <property type="molecule type" value="Genomic_DNA"/>
</dbReference>
<dbReference type="PANTHER" id="PTHR46098:SF1">
    <property type="entry name" value="TRNA (CYTOSINE(38)-C(5))-METHYLTRANSFERASE"/>
    <property type="match status" value="1"/>
</dbReference>
<dbReference type="Proteomes" id="UP000221961">
    <property type="component" value="Chromosome"/>
</dbReference>
<gene>
    <name evidence="7" type="ORF">CRH09_30515</name>
</gene>
<keyword evidence="5" id="KW-0680">Restriction system</keyword>
<proteinExistence type="predicted"/>
<dbReference type="SUPFAM" id="SSF53335">
    <property type="entry name" value="S-adenosyl-L-methionine-dependent methyltransferases"/>
    <property type="match status" value="1"/>
</dbReference>
<feature type="compositionally biased region" description="Polar residues" evidence="6">
    <location>
        <begin position="560"/>
        <end position="571"/>
    </location>
</feature>
<dbReference type="Pfam" id="PF00145">
    <property type="entry name" value="DNA_methylase"/>
    <property type="match status" value="2"/>
</dbReference>
<sequence length="571" mass="63203">MLELMDWFCGAGGSSQGAHAVPGVQVTRAANHWDLAIESHSRNFPATDHYLGDIRTAPVHRWPVADLLWASPECPQWSSARGARRDFHNSLQTDLLELPRDEEAERSRALMEEVPQYLRGVIDRGGRVRAGIVENVVEVRGWDQWSRWIGEIRALGYKTRLIAMNSMHAQPARTPVAPQSRDRLYLAYLDIALRREPDWDKWLRPLAYCEVCGEWVQALQVFKQPGVDMGRYRQQYTYRCPHVTCRNSVLEPPASPAATAIDWSLEGTRIGDRDRPLAEKTMQRIRVGLERYAIPAPMMVPAGGTWRDAAMPVTAPMSARTTRENDGIAIPAPFLALLRSDRARTVGLHEPMATVVADGSNHGLVVPPLVVPMEGRDGKEAVPATMPMRTQTTRAETAVCFLPFIAELRGGSSDARSVNEALATVTASGNHHGLVTPSTTMPDGLWESMLLPYFGKSVPHLVAEPMGALTTRDTYALVDVLSEEYINDVRFRMLEPHEISRAMAFGTDYVVVGNKRQRVRQLGNAVTPPVAEVIISALVEAITGEEIDRWPTSPAPPQRTGASTRSLPLAA</sequence>
<dbReference type="Gene3D" id="3.90.120.10">
    <property type="entry name" value="DNA Methylase, subunit A, domain 2"/>
    <property type="match status" value="1"/>
</dbReference>
<dbReference type="Gene3D" id="3.40.50.150">
    <property type="entry name" value="Vaccinia Virus protein VP39"/>
    <property type="match status" value="1"/>
</dbReference>
<keyword evidence="2 7" id="KW-0489">Methyltransferase</keyword>
<dbReference type="GO" id="GO:0009307">
    <property type="term" value="P:DNA restriction-modification system"/>
    <property type="evidence" value="ECO:0007669"/>
    <property type="project" value="UniProtKB-KW"/>
</dbReference>
<dbReference type="PANTHER" id="PTHR46098">
    <property type="entry name" value="TRNA (CYTOSINE(38)-C(5))-METHYLTRANSFERASE"/>
    <property type="match status" value="1"/>
</dbReference>
<evidence type="ECO:0000256" key="6">
    <source>
        <dbReference type="SAM" id="MobiDB-lite"/>
    </source>
</evidence>
<keyword evidence="3 7" id="KW-0808">Transferase</keyword>
<evidence type="ECO:0000313" key="8">
    <source>
        <dbReference type="Proteomes" id="UP000221961"/>
    </source>
</evidence>
<evidence type="ECO:0000256" key="3">
    <source>
        <dbReference type="ARBA" id="ARBA00022679"/>
    </source>
</evidence>
<dbReference type="KEGG" id="ntp:CRH09_30515"/>
<organism evidence="7 8">
    <name type="scientific">Nocardia terpenica</name>
    <dbReference type="NCBI Taxonomy" id="455432"/>
    <lineage>
        <taxon>Bacteria</taxon>
        <taxon>Bacillati</taxon>
        <taxon>Actinomycetota</taxon>
        <taxon>Actinomycetes</taxon>
        <taxon>Mycobacteriales</taxon>
        <taxon>Nocardiaceae</taxon>
        <taxon>Nocardia</taxon>
    </lineage>
</organism>
<name>A0A291RRJ7_9NOCA</name>
<dbReference type="REBASE" id="223430">
    <property type="entry name" value="M.Nte001ORF30515P"/>
</dbReference>
<evidence type="ECO:0000256" key="4">
    <source>
        <dbReference type="ARBA" id="ARBA00022691"/>
    </source>
</evidence>
<dbReference type="InterPro" id="IPR050750">
    <property type="entry name" value="C5-MTase"/>
</dbReference>
<dbReference type="GO" id="GO:0032259">
    <property type="term" value="P:methylation"/>
    <property type="evidence" value="ECO:0007669"/>
    <property type="project" value="UniProtKB-KW"/>
</dbReference>
<feature type="region of interest" description="Disordered" evidence="6">
    <location>
        <begin position="547"/>
        <end position="571"/>
    </location>
</feature>
<dbReference type="EC" id="2.1.1.37" evidence="1"/>
<dbReference type="AlphaFoldDB" id="A0A291RRJ7"/>
<evidence type="ECO:0000256" key="2">
    <source>
        <dbReference type="ARBA" id="ARBA00022603"/>
    </source>
</evidence>
<dbReference type="PROSITE" id="PS00095">
    <property type="entry name" value="C5_MTASE_2"/>
    <property type="match status" value="1"/>
</dbReference>
<protein>
    <recommendedName>
        <fullName evidence="1">DNA (cytosine-5-)-methyltransferase</fullName>
        <ecNumber evidence="1">2.1.1.37</ecNumber>
    </recommendedName>
</protein>
<evidence type="ECO:0000256" key="1">
    <source>
        <dbReference type="ARBA" id="ARBA00011975"/>
    </source>
</evidence>